<keyword evidence="2" id="KW-1185">Reference proteome</keyword>
<name>A0A346FK60_9CAUD</name>
<evidence type="ECO:0000313" key="1">
    <source>
        <dbReference type="EMBL" id="AXN58365.1"/>
    </source>
</evidence>
<dbReference type="RefSeq" id="YP_010097892.1">
    <property type="nucleotide sequence ID" value="NC_055761.1"/>
</dbReference>
<accession>A0A346FK60</accession>
<evidence type="ECO:0000313" key="2">
    <source>
        <dbReference type="Proteomes" id="UP000259950"/>
    </source>
</evidence>
<dbReference type="Proteomes" id="UP000259950">
    <property type="component" value="Segment"/>
</dbReference>
<organism evidence="1">
    <name type="scientific">Synechococcus virus S-PRM1</name>
    <dbReference type="NCBI Taxonomy" id="2100130"/>
    <lineage>
        <taxon>Viruses</taxon>
        <taxon>Duplodnaviria</taxon>
        <taxon>Heunggongvirae</taxon>
        <taxon>Uroviricota</taxon>
        <taxon>Caudoviricetes</taxon>
        <taxon>Pantevenvirales</taxon>
        <taxon>Kyanoviridae</taxon>
        <taxon>Makelovirus</taxon>
        <taxon>Makelovirus prm1</taxon>
    </lineage>
</organism>
<dbReference type="EMBL" id="MH629685">
    <property type="protein sequence ID" value="AXN58365.1"/>
    <property type="molecule type" value="Genomic_DNA"/>
</dbReference>
<reference evidence="1" key="1">
    <citation type="submission" date="2018-07" db="EMBL/GenBank/DDBJ databases">
        <title>Complete genome sequence of the cyanophage S-PRM1 isolated from Singapore coastal waters.</title>
        <authorList>
            <person name="Chenard C."/>
            <person name="Kolundzija S."/>
            <person name="Lauro F.M."/>
        </authorList>
    </citation>
    <scope>NUCLEOTIDE SEQUENCE [LARGE SCALE GENOMIC DNA]</scope>
</reference>
<protein>
    <submittedName>
        <fullName evidence="1">Uncharacterized protein</fullName>
    </submittedName>
</protein>
<sequence length="79" mass="7753">MSAAGLEVGPLVALHHQVTAASGVAVVCLTSAVGVGAGPFGHAEHQLALAGLAGGQFGHGELARGDASIKFRTGHDVGW</sequence>
<dbReference type="KEGG" id="vg:65115559"/>
<proteinExistence type="predicted"/>
<dbReference type="GeneID" id="65115559"/>